<evidence type="ECO:0000313" key="2">
    <source>
        <dbReference type="EMBL" id="RFC54713.1"/>
    </source>
</evidence>
<feature type="transmembrane region" description="Helical" evidence="1">
    <location>
        <begin position="102"/>
        <end position="125"/>
    </location>
</feature>
<dbReference type="Proteomes" id="UP000257127">
    <property type="component" value="Unassembled WGS sequence"/>
</dbReference>
<accession>A0A3E1EZ02</accession>
<organism evidence="2 3">
    <name type="scientific">Brumimicrobium aurantiacum</name>
    <dbReference type="NCBI Taxonomy" id="1737063"/>
    <lineage>
        <taxon>Bacteria</taxon>
        <taxon>Pseudomonadati</taxon>
        <taxon>Bacteroidota</taxon>
        <taxon>Flavobacteriia</taxon>
        <taxon>Flavobacteriales</taxon>
        <taxon>Crocinitomicaceae</taxon>
        <taxon>Brumimicrobium</taxon>
    </lineage>
</organism>
<dbReference type="AlphaFoldDB" id="A0A3E1EZ02"/>
<comment type="caution">
    <text evidence="2">The sequence shown here is derived from an EMBL/GenBank/DDBJ whole genome shotgun (WGS) entry which is preliminary data.</text>
</comment>
<sequence>MIKIKDLNKKFGNNEVLKNIPKDYFFYLLPLLLFSTYSLIVGNYNSISSSHEILMLTLYSRLPEGIFNLITMKLAFPILIITLLINILIIKYRAPSKEGQKMINLFKWIGVFSLFYILLLPLGGYRDYRPNVLRHDTILPITLSLIFVFGQTTLYIIYKLSKQQRYRYLPLIALVLFIFTFSDQLPIKNSCDRKALELIANSNNEEVKIQNNCKLLSWKIIDSPKDSELSSELLKRWNIIKQDKLYYNIKSTSLEKSTQTME</sequence>
<keyword evidence="1" id="KW-0472">Membrane</keyword>
<keyword evidence="1" id="KW-0812">Transmembrane</keyword>
<dbReference type="EMBL" id="QURB01000003">
    <property type="protein sequence ID" value="RFC54713.1"/>
    <property type="molecule type" value="Genomic_DNA"/>
</dbReference>
<feature type="transmembrane region" description="Helical" evidence="1">
    <location>
        <begin position="137"/>
        <end position="156"/>
    </location>
</feature>
<feature type="transmembrane region" description="Helical" evidence="1">
    <location>
        <begin position="168"/>
        <end position="187"/>
    </location>
</feature>
<dbReference type="OrthoDB" id="870007at2"/>
<feature type="transmembrane region" description="Helical" evidence="1">
    <location>
        <begin position="24"/>
        <end position="45"/>
    </location>
</feature>
<dbReference type="RefSeq" id="WP_116880547.1">
    <property type="nucleotide sequence ID" value="NZ_QURB01000003.1"/>
</dbReference>
<keyword evidence="3" id="KW-1185">Reference proteome</keyword>
<evidence type="ECO:0000256" key="1">
    <source>
        <dbReference type="SAM" id="Phobius"/>
    </source>
</evidence>
<reference evidence="2 3" key="1">
    <citation type="submission" date="2018-08" db="EMBL/GenBank/DDBJ databases">
        <title>The draft genome squence of Brumimicrobium sp. N62.</title>
        <authorList>
            <person name="Du Z.-J."/>
            <person name="Luo H.-R."/>
        </authorList>
    </citation>
    <scope>NUCLEOTIDE SEQUENCE [LARGE SCALE GENOMIC DNA]</scope>
    <source>
        <strain evidence="2 3">N62</strain>
    </source>
</reference>
<name>A0A3E1EZ02_9FLAO</name>
<protein>
    <submittedName>
        <fullName evidence="2">Uncharacterized protein</fullName>
    </submittedName>
</protein>
<keyword evidence="1" id="KW-1133">Transmembrane helix</keyword>
<evidence type="ECO:0000313" key="3">
    <source>
        <dbReference type="Proteomes" id="UP000257127"/>
    </source>
</evidence>
<proteinExistence type="predicted"/>
<feature type="transmembrane region" description="Helical" evidence="1">
    <location>
        <begin position="65"/>
        <end position="90"/>
    </location>
</feature>
<gene>
    <name evidence="2" type="ORF">DXU93_06925</name>
</gene>